<dbReference type="EMBL" id="CM045767">
    <property type="protein sequence ID" value="KAI7998522.1"/>
    <property type="molecule type" value="Genomic_DNA"/>
</dbReference>
<organism evidence="1 2">
    <name type="scientific">Camellia lanceoleosa</name>
    <dbReference type="NCBI Taxonomy" id="1840588"/>
    <lineage>
        <taxon>Eukaryota</taxon>
        <taxon>Viridiplantae</taxon>
        <taxon>Streptophyta</taxon>
        <taxon>Embryophyta</taxon>
        <taxon>Tracheophyta</taxon>
        <taxon>Spermatophyta</taxon>
        <taxon>Magnoliopsida</taxon>
        <taxon>eudicotyledons</taxon>
        <taxon>Gunneridae</taxon>
        <taxon>Pentapetalae</taxon>
        <taxon>asterids</taxon>
        <taxon>Ericales</taxon>
        <taxon>Theaceae</taxon>
        <taxon>Camellia</taxon>
    </lineage>
</organism>
<protein>
    <submittedName>
        <fullName evidence="1">Filament-like plant protein 6</fullName>
    </submittedName>
</protein>
<comment type="caution">
    <text evidence="1">The sequence shown here is derived from an EMBL/GenBank/DDBJ whole genome shotgun (WGS) entry which is preliminary data.</text>
</comment>
<evidence type="ECO:0000313" key="2">
    <source>
        <dbReference type="Proteomes" id="UP001060215"/>
    </source>
</evidence>
<reference evidence="1 2" key="1">
    <citation type="journal article" date="2022" name="Plant J.">
        <title>Chromosome-level genome of Camellia lanceoleosa provides a valuable resource for understanding genome evolution and self-incompatibility.</title>
        <authorList>
            <person name="Gong W."/>
            <person name="Xiao S."/>
            <person name="Wang L."/>
            <person name="Liao Z."/>
            <person name="Chang Y."/>
            <person name="Mo W."/>
            <person name="Hu G."/>
            <person name="Li W."/>
            <person name="Zhao G."/>
            <person name="Zhu H."/>
            <person name="Hu X."/>
            <person name="Ji K."/>
            <person name="Xiang X."/>
            <person name="Song Q."/>
            <person name="Yuan D."/>
            <person name="Jin S."/>
            <person name="Zhang L."/>
        </authorList>
    </citation>
    <scope>NUCLEOTIDE SEQUENCE [LARGE SCALE GENOMIC DNA]</scope>
    <source>
        <strain evidence="1">SQ_2022a</strain>
    </source>
</reference>
<sequence>MIMNGKACDSTSGAGLEMQHDIEKAVGWEKAEAEALALKNHLESVTLLKLTAKDRASHLDGALKKCMRQIRNLKEEHEQRFYAVVLTKTKQCYSGRSEMAEVSGDGRGVSPVAPELSYDENGGNTVAAGRSSSFSSAAIAFLSLQ</sequence>
<dbReference type="Proteomes" id="UP001060215">
    <property type="component" value="Chromosome 10"/>
</dbReference>
<keyword evidence="2" id="KW-1185">Reference proteome</keyword>
<proteinExistence type="predicted"/>
<gene>
    <name evidence="1" type="ORF">LOK49_LG10G00847</name>
</gene>
<evidence type="ECO:0000313" key="1">
    <source>
        <dbReference type="EMBL" id="KAI7998522.1"/>
    </source>
</evidence>
<name>A0ACC0GDI7_9ERIC</name>
<accession>A0ACC0GDI7</accession>